<organism evidence="1">
    <name type="scientific">Kallithea virus</name>
    <dbReference type="NCBI Taxonomy" id="1654582"/>
    <lineage>
        <taxon>Viruses</taxon>
        <taxon>Viruses incertae sedis</taxon>
        <taxon>Naldaviricetes</taxon>
        <taxon>Lefavirales</taxon>
        <taxon>Nudiviridae</taxon>
        <taxon>Alphanudivirus</taxon>
        <taxon>Alphanudivirus dromelanogasteris</taxon>
    </lineage>
</organism>
<proteinExistence type="predicted"/>
<reference evidence="1" key="1">
    <citation type="journal article" date="2015" name="PLoS Biol.">
        <title>The Discovery, Distribution, and Evolution of Viruses Associated with Drosophila melanogaster.</title>
        <authorList>
            <person name="Webster C.L."/>
            <person name="Waldron F.M."/>
            <person name="Robertson S."/>
            <person name="Crowson D."/>
            <person name="Ferrari G."/>
            <person name="Quintana J.F."/>
            <person name="Brouqui J.M."/>
            <person name="Bayne E.H."/>
            <person name="Longdon B."/>
            <person name="Buck A.H."/>
            <person name="Lazzaro B.P."/>
            <person name="Akorli J."/>
            <person name="Haddrill P.R."/>
            <person name="Obbard D.J."/>
        </authorList>
    </citation>
    <scope>NUCLEOTIDE SEQUENCE</scope>
</reference>
<accession>A0A0F7KMP8</accession>
<sequence length="400" mass="45837">MEQSTISNCLTEQEVFDICLSRVDYAGKLKAKTHTLCIDGTSCTMKSSILNATGRLITKVQRNHRIQNPNTFGPSMLGYICSGINTSLGTIPHFNDRSPLNVLEWHILWKLMDDYLESFGNTKPDENDPNMTVAFQMYRKIFNAHHNRCAVKVFSSRINGLAIVDSNTDRCDERRSKRNKTASDIERSTWNFYTFLQNLMYKELYDGLYIDLAWFLCTDPKVIVSGMAKFFNFVLDYITKTIKPEFAIVYRHALPTVRHDYNMSNMTVHAYRSIGRWGCKELSGTNEYLHARLPKYLDISNIVCPNGLMHEPIVPTTRSFMFIQSDQQCSQKIDEGINTEDNSNCDNDSEFDFLNENFLNSNDGSNTDEKAPFDSNNNDTCNNDIAKKFKIDNDTNVDCA</sequence>
<evidence type="ECO:0000313" key="1">
    <source>
        <dbReference type="EMBL" id="AKH40333.1"/>
    </source>
</evidence>
<dbReference type="EMBL" id="KP714101">
    <property type="protein sequence ID" value="AKH40333.1"/>
    <property type="molecule type" value="Genomic_DNA"/>
</dbReference>
<protein>
    <submittedName>
        <fullName evidence="1">Putative gp44-like protein</fullName>
    </submittedName>
</protein>
<name>A0A0F7KMP8_9VIRU</name>